<feature type="transmembrane region" description="Helical" evidence="6">
    <location>
        <begin position="322"/>
        <end position="352"/>
    </location>
</feature>
<sequence>MALPSKNEDYATARMTDEFSSDAASSLNAKQSNHADMRDMARMGKPQEMQRNFRFFTMFGFTAILTASWEGILSTAALGLGNGGSAGLLYTNLATWIGFIAVYASLGEQGSMAPTSGGQYHWVSEFAPRKYQKLLSYIVGWLGLLGWQVGVAFSAFLAGTQIQGLLVLNYEWYGYERWHGTLLMIAVLSFSVLCNIVLAQKLHLVEGVALTLHILGFFCVVIPVWALSEKAPSKEVWTTFYDPGWGNQGLSCLIGIVASVAPLLGADAAAHMAEELQDAAYVLPRIMVIGVVFNGLLMFITCIMICYCIGDLETVVLTTPTGYPFIAIFYNATQSFAATNTLTAIIIILSMLSNITIMAGSSRQLFAFARDGVPVNAILVICIVGIIISLINIGSTVAFNVVTSLGTGTLTISYIVCLSCVVWRRLTGKPLLPSRFDMGKTLGLIVNLVALGWLWLVFVIAFFPGVPLPLLTTLSMNWSVLVFGVVAIFSGVYFAVWGRKSYAGPVEYVRKLD</sequence>
<evidence type="ECO:0000256" key="6">
    <source>
        <dbReference type="SAM" id="Phobius"/>
    </source>
</evidence>
<keyword evidence="2" id="KW-0813">Transport</keyword>
<feature type="transmembrane region" description="Helical" evidence="6">
    <location>
        <begin position="87"/>
        <end position="106"/>
    </location>
</feature>
<dbReference type="InParanoid" id="A0A1V8SVL4"/>
<feature type="transmembrane region" description="Helical" evidence="6">
    <location>
        <begin position="134"/>
        <end position="158"/>
    </location>
</feature>
<dbReference type="PANTHER" id="PTHR45649:SF2">
    <property type="entry name" value="ACID PERMEASE, PUTATIVE-RELATED"/>
    <property type="match status" value="1"/>
</dbReference>
<keyword evidence="5 6" id="KW-0472">Membrane</keyword>
<evidence type="ECO:0000256" key="4">
    <source>
        <dbReference type="ARBA" id="ARBA00022989"/>
    </source>
</evidence>
<feature type="transmembrane region" description="Helical" evidence="6">
    <location>
        <begin position="178"/>
        <end position="198"/>
    </location>
</feature>
<feature type="transmembrane region" description="Helical" evidence="6">
    <location>
        <begin position="397"/>
        <end position="423"/>
    </location>
</feature>
<comment type="subcellular location">
    <subcellularLocation>
        <location evidence="1">Membrane</location>
        <topology evidence="1">Multi-pass membrane protein</topology>
    </subcellularLocation>
</comment>
<evidence type="ECO:0000256" key="2">
    <source>
        <dbReference type="ARBA" id="ARBA00022448"/>
    </source>
</evidence>
<feature type="transmembrane region" description="Helical" evidence="6">
    <location>
        <begin position="478"/>
        <end position="496"/>
    </location>
</feature>
<keyword evidence="4 6" id="KW-1133">Transmembrane helix</keyword>
<evidence type="ECO:0000256" key="3">
    <source>
        <dbReference type="ARBA" id="ARBA00022692"/>
    </source>
</evidence>
<feature type="transmembrane region" description="Helical" evidence="6">
    <location>
        <begin position="248"/>
        <end position="270"/>
    </location>
</feature>
<feature type="transmembrane region" description="Helical" evidence="6">
    <location>
        <begin position="210"/>
        <end position="228"/>
    </location>
</feature>
<dbReference type="AlphaFoldDB" id="A0A1V8SVL4"/>
<proteinExistence type="predicted"/>
<reference evidence="8" key="1">
    <citation type="submission" date="2017-03" db="EMBL/GenBank/DDBJ databases">
        <title>Genomes of endolithic fungi from Antarctica.</title>
        <authorList>
            <person name="Coleine C."/>
            <person name="Masonjones S."/>
            <person name="Stajich J.E."/>
        </authorList>
    </citation>
    <scope>NUCLEOTIDE SEQUENCE [LARGE SCALE GENOMIC DNA]</scope>
    <source>
        <strain evidence="8">CCFEE 5527</strain>
    </source>
</reference>
<feature type="transmembrane region" description="Helical" evidence="6">
    <location>
        <begin position="55"/>
        <end position="81"/>
    </location>
</feature>
<keyword evidence="8" id="KW-1185">Reference proteome</keyword>
<evidence type="ECO:0008006" key="9">
    <source>
        <dbReference type="Google" id="ProtNLM"/>
    </source>
</evidence>
<dbReference type="STRING" id="1507870.A0A1V8SVL4"/>
<comment type="caution">
    <text evidence="7">The sequence shown here is derived from an EMBL/GenBank/DDBJ whole genome shotgun (WGS) entry which is preliminary data.</text>
</comment>
<dbReference type="PIRSF" id="PIRSF006060">
    <property type="entry name" value="AA_transporter"/>
    <property type="match status" value="1"/>
</dbReference>
<organism evidence="7 8">
    <name type="scientific">Cryoendolithus antarcticus</name>
    <dbReference type="NCBI Taxonomy" id="1507870"/>
    <lineage>
        <taxon>Eukaryota</taxon>
        <taxon>Fungi</taxon>
        <taxon>Dikarya</taxon>
        <taxon>Ascomycota</taxon>
        <taxon>Pezizomycotina</taxon>
        <taxon>Dothideomycetes</taxon>
        <taxon>Dothideomycetidae</taxon>
        <taxon>Cladosporiales</taxon>
        <taxon>Cladosporiaceae</taxon>
        <taxon>Cryoendolithus</taxon>
    </lineage>
</organism>
<dbReference type="OrthoDB" id="3257095at2759"/>
<evidence type="ECO:0000313" key="7">
    <source>
        <dbReference type="EMBL" id="OQO03215.1"/>
    </source>
</evidence>
<dbReference type="EMBL" id="NAJO01000025">
    <property type="protein sequence ID" value="OQO03215.1"/>
    <property type="molecule type" value="Genomic_DNA"/>
</dbReference>
<feature type="transmembrane region" description="Helical" evidence="6">
    <location>
        <begin position="373"/>
        <end position="391"/>
    </location>
</feature>
<evidence type="ECO:0000256" key="1">
    <source>
        <dbReference type="ARBA" id="ARBA00004141"/>
    </source>
</evidence>
<name>A0A1V8SVL4_9PEZI</name>
<feature type="transmembrane region" description="Helical" evidence="6">
    <location>
        <begin position="444"/>
        <end position="466"/>
    </location>
</feature>
<dbReference type="Gene3D" id="1.20.1740.10">
    <property type="entry name" value="Amino acid/polyamine transporter I"/>
    <property type="match status" value="1"/>
</dbReference>
<accession>A0A1V8SVL4</accession>
<evidence type="ECO:0000313" key="8">
    <source>
        <dbReference type="Proteomes" id="UP000192596"/>
    </source>
</evidence>
<protein>
    <recommendedName>
        <fullName evidence="9">Amino acid permease/ SLC12A domain-containing protein</fullName>
    </recommendedName>
</protein>
<keyword evidence="3 6" id="KW-0812">Transmembrane</keyword>
<gene>
    <name evidence="7" type="ORF">B0A48_11471</name>
</gene>
<dbReference type="InterPro" id="IPR002293">
    <property type="entry name" value="AA/rel_permease1"/>
</dbReference>
<evidence type="ECO:0000256" key="5">
    <source>
        <dbReference type="ARBA" id="ARBA00023136"/>
    </source>
</evidence>
<dbReference type="Pfam" id="PF13520">
    <property type="entry name" value="AA_permease_2"/>
    <property type="match status" value="1"/>
</dbReference>
<dbReference type="GO" id="GO:0016020">
    <property type="term" value="C:membrane"/>
    <property type="evidence" value="ECO:0007669"/>
    <property type="project" value="UniProtKB-SubCell"/>
</dbReference>
<dbReference type="Proteomes" id="UP000192596">
    <property type="component" value="Unassembled WGS sequence"/>
</dbReference>
<dbReference type="PANTHER" id="PTHR45649">
    <property type="entry name" value="AMINO-ACID PERMEASE BAT1"/>
    <property type="match status" value="1"/>
</dbReference>
<dbReference type="GO" id="GO:0022857">
    <property type="term" value="F:transmembrane transporter activity"/>
    <property type="evidence" value="ECO:0007669"/>
    <property type="project" value="InterPro"/>
</dbReference>
<feature type="transmembrane region" description="Helical" evidence="6">
    <location>
        <begin position="282"/>
        <end position="310"/>
    </location>
</feature>